<evidence type="ECO:0008006" key="5">
    <source>
        <dbReference type="Google" id="ProtNLM"/>
    </source>
</evidence>
<keyword evidence="4" id="KW-1185">Reference proteome</keyword>
<dbReference type="EMBL" id="CP001472">
    <property type="protein sequence ID" value="ACO33803.1"/>
    <property type="molecule type" value="Genomic_DNA"/>
</dbReference>
<feature type="signal peptide" evidence="2">
    <location>
        <begin position="1"/>
        <end position="23"/>
    </location>
</feature>
<feature type="chain" id="PRO_5002909114" description="Lipoprotein" evidence="2">
    <location>
        <begin position="24"/>
        <end position="111"/>
    </location>
</feature>
<dbReference type="Proteomes" id="UP000002207">
    <property type="component" value="Chromosome"/>
</dbReference>
<evidence type="ECO:0000313" key="3">
    <source>
        <dbReference type="EMBL" id="ACO33803.1"/>
    </source>
</evidence>
<evidence type="ECO:0000256" key="1">
    <source>
        <dbReference type="SAM" id="MobiDB-lite"/>
    </source>
</evidence>
<protein>
    <recommendedName>
        <fullName evidence="5">Lipoprotein</fullName>
    </recommendedName>
</protein>
<feature type="compositionally biased region" description="Basic residues" evidence="1">
    <location>
        <begin position="100"/>
        <end position="111"/>
    </location>
</feature>
<dbReference type="eggNOG" id="ENOG5033C2R">
    <property type="taxonomic scope" value="Bacteria"/>
</dbReference>
<dbReference type="KEGG" id="aca:ACP_2975"/>
<dbReference type="STRING" id="240015.ACP_2975"/>
<accession>C1F4D3</accession>
<evidence type="ECO:0000313" key="4">
    <source>
        <dbReference type="Proteomes" id="UP000002207"/>
    </source>
</evidence>
<feature type="compositionally biased region" description="Basic and acidic residues" evidence="1">
    <location>
        <begin position="69"/>
        <end position="79"/>
    </location>
</feature>
<gene>
    <name evidence="3" type="ordered locus">ACP_2975</name>
</gene>
<reference evidence="3 4" key="1">
    <citation type="journal article" date="2009" name="Appl. Environ. Microbiol.">
        <title>Three genomes from the phylum Acidobacteria provide insight into the lifestyles of these microorganisms in soils.</title>
        <authorList>
            <person name="Ward N.L."/>
            <person name="Challacombe J.F."/>
            <person name="Janssen P.H."/>
            <person name="Henrissat B."/>
            <person name="Coutinho P.M."/>
            <person name="Wu M."/>
            <person name="Xie G."/>
            <person name="Haft D.H."/>
            <person name="Sait M."/>
            <person name="Badger J."/>
            <person name="Barabote R.D."/>
            <person name="Bradley B."/>
            <person name="Brettin T.S."/>
            <person name="Brinkac L.M."/>
            <person name="Bruce D."/>
            <person name="Creasy T."/>
            <person name="Daugherty S.C."/>
            <person name="Davidsen T.M."/>
            <person name="DeBoy R.T."/>
            <person name="Detter J.C."/>
            <person name="Dodson R.J."/>
            <person name="Durkin A.S."/>
            <person name="Ganapathy A."/>
            <person name="Gwinn-Giglio M."/>
            <person name="Han C.S."/>
            <person name="Khouri H."/>
            <person name="Kiss H."/>
            <person name="Kothari S.P."/>
            <person name="Madupu R."/>
            <person name="Nelson K.E."/>
            <person name="Nelson W.C."/>
            <person name="Paulsen I."/>
            <person name="Penn K."/>
            <person name="Ren Q."/>
            <person name="Rosovitz M.J."/>
            <person name="Selengut J.D."/>
            <person name="Shrivastava S."/>
            <person name="Sullivan S.A."/>
            <person name="Tapia R."/>
            <person name="Thompson L.S."/>
            <person name="Watkins K.L."/>
            <person name="Yang Q."/>
            <person name="Yu C."/>
            <person name="Zafar N."/>
            <person name="Zhou L."/>
            <person name="Kuske C.R."/>
        </authorList>
    </citation>
    <scope>NUCLEOTIDE SEQUENCE [LARGE SCALE GENOMIC DNA]</scope>
    <source>
        <strain evidence="4">ATCC 51196 / DSM 11244 / BCRC 80197 / JCM 7670 / NBRC 15755 / NCIMB 13165 / 161</strain>
    </source>
</reference>
<dbReference type="OrthoDB" id="121460at2"/>
<dbReference type="InParanoid" id="C1F4D3"/>
<feature type="region of interest" description="Disordered" evidence="1">
    <location>
        <begin position="24"/>
        <end position="54"/>
    </location>
</feature>
<sequence>MKPRNWKLFGIALFALSTSMALAQESGRTAQNRKYEQQHRIAQGVRSGQLTGRETRHLEGREVRINHEERHMRANHDGHLTPANRARIQRQQNRTSRAIYNKKHNAAHRPY</sequence>
<feature type="compositionally biased region" description="Low complexity" evidence="1">
    <location>
        <begin position="83"/>
        <end position="94"/>
    </location>
</feature>
<keyword evidence="2" id="KW-0732">Signal</keyword>
<evidence type="ECO:0000256" key="2">
    <source>
        <dbReference type="SAM" id="SignalP"/>
    </source>
</evidence>
<proteinExistence type="predicted"/>
<organism evidence="3 4">
    <name type="scientific">Acidobacterium capsulatum (strain ATCC 51196 / DSM 11244 / BCRC 80197 / JCM 7670 / NBRC 15755 / NCIMB 13165 / 161)</name>
    <dbReference type="NCBI Taxonomy" id="240015"/>
    <lineage>
        <taxon>Bacteria</taxon>
        <taxon>Pseudomonadati</taxon>
        <taxon>Acidobacteriota</taxon>
        <taxon>Terriglobia</taxon>
        <taxon>Terriglobales</taxon>
        <taxon>Acidobacteriaceae</taxon>
        <taxon>Acidobacterium</taxon>
    </lineage>
</organism>
<dbReference type="AlphaFoldDB" id="C1F4D3"/>
<name>C1F4D3_ACIC5</name>
<feature type="region of interest" description="Disordered" evidence="1">
    <location>
        <begin position="69"/>
        <end position="111"/>
    </location>
</feature>
<dbReference type="HOGENOM" id="CLU_168133_1_0_0"/>